<name>A0ABM8Q0U4_9BACT</name>
<organism evidence="1 2">
    <name type="scientific">Campylobacter suis</name>
    <dbReference type="NCBI Taxonomy" id="2790657"/>
    <lineage>
        <taxon>Bacteria</taxon>
        <taxon>Pseudomonadati</taxon>
        <taxon>Campylobacterota</taxon>
        <taxon>Epsilonproteobacteria</taxon>
        <taxon>Campylobacterales</taxon>
        <taxon>Campylobacteraceae</taxon>
        <taxon>Campylobacter</taxon>
    </lineage>
</organism>
<reference evidence="1 2" key="1">
    <citation type="submission" date="2020-11" db="EMBL/GenBank/DDBJ databases">
        <authorList>
            <person name="Peeters C."/>
        </authorList>
    </citation>
    <scope>NUCLEOTIDE SEQUENCE [LARGE SCALE GENOMIC DNA]</scope>
    <source>
        <strain evidence="1 2">LMG 8286</strain>
    </source>
</reference>
<keyword evidence="2" id="KW-1185">Reference proteome</keyword>
<proteinExistence type="predicted"/>
<evidence type="ECO:0008006" key="3">
    <source>
        <dbReference type="Google" id="ProtNLM"/>
    </source>
</evidence>
<dbReference type="Proteomes" id="UP000789359">
    <property type="component" value="Unassembled WGS sequence"/>
</dbReference>
<comment type="caution">
    <text evidence="1">The sequence shown here is derived from an EMBL/GenBank/DDBJ whole genome shotgun (WGS) entry which is preliminary data.</text>
</comment>
<evidence type="ECO:0000313" key="1">
    <source>
        <dbReference type="EMBL" id="CAD7286445.1"/>
    </source>
</evidence>
<sequence length="31" mass="3488">MEKELQMFCHQCEMSTPDGCGAKGQPMGNLW</sequence>
<dbReference type="EMBL" id="CAJHOE010000001">
    <property type="protein sequence ID" value="CAD7286445.1"/>
    <property type="molecule type" value="Genomic_DNA"/>
</dbReference>
<evidence type="ECO:0000313" key="2">
    <source>
        <dbReference type="Proteomes" id="UP000789359"/>
    </source>
</evidence>
<gene>
    <name evidence="1" type="ORF">LMG8286_00278</name>
</gene>
<protein>
    <recommendedName>
        <fullName evidence="3">Hydroxylamine reductase</fullName>
    </recommendedName>
</protein>
<accession>A0ABM8Q0U4</accession>